<feature type="transmembrane region" description="Helical" evidence="1">
    <location>
        <begin position="129"/>
        <end position="153"/>
    </location>
</feature>
<evidence type="ECO:0000256" key="1">
    <source>
        <dbReference type="SAM" id="Phobius"/>
    </source>
</evidence>
<dbReference type="RefSeq" id="WP_160886224.1">
    <property type="nucleotide sequence ID" value="NZ_WURB01000015.1"/>
</dbReference>
<keyword evidence="1" id="KW-0812">Transmembrane</keyword>
<reference evidence="2 3" key="2">
    <citation type="submission" date="2020-01" db="EMBL/GenBank/DDBJ databases">
        <title>Microvirga sp. nov., an arsenate reduction bacterium isolated from Tibet hotspring sediments.</title>
        <authorList>
            <person name="Xian W.-D."/>
            <person name="Li W.-J."/>
        </authorList>
    </citation>
    <scope>NUCLEOTIDE SEQUENCE [LARGE SCALE GENOMIC DNA]</scope>
    <source>
        <strain evidence="2 3">KCTC 23863</strain>
    </source>
</reference>
<name>A0A7X3MU88_9HYPH</name>
<dbReference type="AlphaFoldDB" id="A0A7X3MU88"/>
<dbReference type="Gene3D" id="1.20.1250.20">
    <property type="entry name" value="MFS general substrate transporter like domains"/>
    <property type="match status" value="1"/>
</dbReference>
<dbReference type="SUPFAM" id="SSF103473">
    <property type="entry name" value="MFS general substrate transporter"/>
    <property type="match status" value="1"/>
</dbReference>
<dbReference type="PANTHER" id="PTHR23520">
    <property type="entry name" value="TRANSPORTER, PUTATIVE (AFU_ORTHOLOGUE AFUA_3G04000)-RELATED"/>
    <property type="match status" value="1"/>
</dbReference>
<dbReference type="OrthoDB" id="189258at2"/>
<evidence type="ECO:0008006" key="4">
    <source>
        <dbReference type="Google" id="ProtNLM"/>
    </source>
</evidence>
<evidence type="ECO:0000313" key="2">
    <source>
        <dbReference type="EMBL" id="MXQ13347.1"/>
    </source>
</evidence>
<gene>
    <name evidence="2" type="ORF">GR328_18140</name>
</gene>
<dbReference type="PANTHER" id="PTHR23520:SF5">
    <property type="entry name" value="TRANSPORTER, PUTATIVE (AFU_ORTHOLOGUE AFUA_3G04000)-RELATED"/>
    <property type="match status" value="1"/>
</dbReference>
<evidence type="ECO:0000313" key="3">
    <source>
        <dbReference type="Proteomes" id="UP000436483"/>
    </source>
</evidence>
<organism evidence="2 3">
    <name type="scientific">Microvirga makkahensis</name>
    <dbReference type="NCBI Taxonomy" id="1128670"/>
    <lineage>
        <taxon>Bacteria</taxon>
        <taxon>Pseudomonadati</taxon>
        <taxon>Pseudomonadota</taxon>
        <taxon>Alphaproteobacteria</taxon>
        <taxon>Hyphomicrobiales</taxon>
        <taxon>Methylobacteriaceae</taxon>
        <taxon>Microvirga</taxon>
    </lineage>
</organism>
<dbReference type="EMBL" id="WURB01000015">
    <property type="protein sequence ID" value="MXQ13347.1"/>
    <property type="molecule type" value="Genomic_DNA"/>
</dbReference>
<keyword evidence="1" id="KW-1133">Transmembrane helix</keyword>
<accession>A0A7X3MU88</accession>
<proteinExistence type="predicted"/>
<reference evidence="2 3" key="1">
    <citation type="submission" date="2019-12" db="EMBL/GenBank/DDBJ databases">
        <authorList>
            <person name="Yuan C.-G."/>
        </authorList>
    </citation>
    <scope>NUCLEOTIDE SEQUENCE [LARGE SCALE GENOMIC DNA]</scope>
    <source>
        <strain evidence="2 3">KCTC 23863</strain>
    </source>
</reference>
<dbReference type="InterPro" id="IPR036259">
    <property type="entry name" value="MFS_trans_sf"/>
</dbReference>
<protein>
    <recommendedName>
        <fullName evidence="4">MFS transporter</fullName>
    </recommendedName>
</protein>
<sequence length="191" mass="20209">MSPDGRDGDRVRRARRLLAVAPDRLRRDAPRALGALSAGSVDWLAPVMSPSTMVTALFGLYGGIGLLTFLLYRRLSPQVEAGLDSPPAPLGRSRGIAYRLAALFSVGAFGGGLVINALPALWLSERFGIGVGTVGAIFFVTSLCSAASYFAAVPLAKRFGLINTMVFTHLPSSIFLILTAFAPTVWIALDS</sequence>
<feature type="transmembrane region" description="Helical" evidence="1">
    <location>
        <begin position="165"/>
        <end position="189"/>
    </location>
</feature>
<keyword evidence="3" id="KW-1185">Reference proteome</keyword>
<keyword evidence="1" id="KW-0472">Membrane</keyword>
<feature type="transmembrane region" description="Helical" evidence="1">
    <location>
        <begin position="53"/>
        <end position="72"/>
    </location>
</feature>
<dbReference type="Proteomes" id="UP000436483">
    <property type="component" value="Unassembled WGS sequence"/>
</dbReference>
<comment type="caution">
    <text evidence="2">The sequence shown here is derived from an EMBL/GenBank/DDBJ whole genome shotgun (WGS) entry which is preliminary data.</text>
</comment>
<feature type="transmembrane region" description="Helical" evidence="1">
    <location>
        <begin position="100"/>
        <end position="123"/>
    </location>
</feature>